<name>A0AAN6ZZ33_9PEZI</name>
<feature type="compositionally biased region" description="Acidic residues" evidence="3">
    <location>
        <begin position="342"/>
        <end position="362"/>
    </location>
</feature>
<accession>A0AAN6ZZ33</accession>
<evidence type="ECO:0000256" key="3">
    <source>
        <dbReference type="SAM" id="MobiDB-lite"/>
    </source>
</evidence>
<feature type="compositionally biased region" description="Acidic residues" evidence="3">
    <location>
        <begin position="290"/>
        <end position="310"/>
    </location>
</feature>
<reference evidence="4" key="1">
    <citation type="journal article" date="2023" name="Mol. Phylogenet. Evol.">
        <title>Genome-scale phylogeny and comparative genomics of the fungal order Sordariales.</title>
        <authorList>
            <person name="Hensen N."/>
            <person name="Bonometti L."/>
            <person name="Westerberg I."/>
            <person name="Brannstrom I.O."/>
            <person name="Guillou S."/>
            <person name="Cros-Aarteil S."/>
            <person name="Calhoun S."/>
            <person name="Haridas S."/>
            <person name="Kuo A."/>
            <person name="Mondo S."/>
            <person name="Pangilinan J."/>
            <person name="Riley R."/>
            <person name="LaButti K."/>
            <person name="Andreopoulos B."/>
            <person name="Lipzen A."/>
            <person name="Chen C."/>
            <person name="Yan M."/>
            <person name="Daum C."/>
            <person name="Ng V."/>
            <person name="Clum A."/>
            <person name="Steindorff A."/>
            <person name="Ohm R.A."/>
            <person name="Martin F."/>
            <person name="Silar P."/>
            <person name="Natvig D.O."/>
            <person name="Lalanne C."/>
            <person name="Gautier V."/>
            <person name="Ament-Velasquez S.L."/>
            <person name="Kruys A."/>
            <person name="Hutchinson M.I."/>
            <person name="Powell A.J."/>
            <person name="Barry K."/>
            <person name="Miller A.N."/>
            <person name="Grigoriev I.V."/>
            <person name="Debuchy R."/>
            <person name="Gladieux P."/>
            <person name="Hiltunen Thoren M."/>
            <person name="Johannesson H."/>
        </authorList>
    </citation>
    <scope>NUCLEOTIDE SEQUENCE</scope>
    <source>
        <strain evidence="4">CBS 538.74</strain>
    </source>
</reference>
<dbReference type="PANTHER" id="PTHR11875">
    <property type="entry name" value="TESTIS-SPECIFIC Y-ENCODED PROTEIN"/>
    <property type="match status" value="1"/>
</dbReference>
<proteinExistence type="inferred from homology"/>
<dbReference type="AlphaFoldDB" id="A0AAN6ZZ33"/>
<feature type="compositionally biased region" description="Basic and acidic residues" evidence="3">
    <location>
        <begin position="267"/>
        <end position="289"/>
    </location>
</feature>
<dbReference type="Pfam" id="PF00956">
    <property type="entry name" value="NAP"/>
    <property type="match status" value="1"/>
</dbReference>
<comment type="similarity">
    <text evidence="1 2">Belongs to the nucleosome assembly protein (NAP) family.</text>
</comment>
<feature type="compositionally biased region" description="Basic residues" evidence="3">
    <location>
        <begin position="367"/>
        <end position="380"/>
    </location>
</feature>
<evidence type="ECO:0000313" key="5">
    <source>
        <dbReference type="Proteomes" id="UP001302745"/>
    </source>
</evidence>
<protein>
    <submittedName>
        <fullName evidence="4">Nucleosome assembly protein-domain-containing protein</fullName>
    </submittedName>
</protein>
<evidence type="ECO:0000256" key="2">
    <source>
        <dbReference type="RuleBase" id="RU003876"/>
    </source>
</evidence>
<dbReference type="Gene3D" id="3.30.1120.90">
    <property type="entry name" value="Nucleosome assembly protein"/>
    <property type="match status" value="1"/>
</dbReference>
<dbReference type="EMBL" id="MU856887">
    <property type="protein sequence ID" value="KAK4155469.1"/>
    <property type="molecule type" value="Genomic_DNA"/>
</dbReference>
<feature type="region of interest" description="Disordered" evidence="3">
    <location>
        <begin position="342"/>
        <end position="380"/>
    </location>
</feature>
<reference evidence="4" key="2">
    <citation type="submission" date="2023-05" db="EMBL/GenBank/DDBJ databases">
        <authorList>
            <consortium name="Lawrence Berkeley National Laboratory"/>
            <person name="Steindorff A."/>
            <person name="Hensen N."/>
            <person name="Bonometti L."/>
            <person name="Westerberg I."/>
            <person name="Brannstrom I.O."/>
            <person name="Guillou S."/>
            <person name="Cros-Aarteil S."/>
            <person name="Calhoun S."/>
            <person name="Haridas S."/>
            <person name="Kuo A."/>
            <person name="Mondo S."/>
            <person name="Pangilinan J."/>
            <person name="Riley R."/>
            <person name="Labutti K."/>
            <person name="Andreopoulos B."/>
            <person name="Lipzen A."/>
            <person name="Chen C."/>
            <person name="Yanf M."/>
            <person name="Daum C."/>
            <person name="Ng V."/>
            <person name="Clum A."/>
            <person name="Ohm R."/>
            <person name="Martin F."/>
            <person name="Silar P."/>
            <person name="Natvig D."/>
            <person name="Lalanne C."/>
            <person name="Gautier V."/>
            <person name="Ament-Velasquez S.L."/>
            <person name="Kruys A."/>
            <person name="Hutchinson M.I."/>
            <person name="Powell A.J."/>
            <person name="Barry K."/>
            <person name="Miller A.N."/>
            <person name="Grigoriev I.V."/>
            <person name="Debuchy R."/>
            <person name="Gladieux P."/>
            <person name="Thoren M.H."/>
            <person name="Johannesson H."/>
        </authorList>
    </citation>
    <scope>NUCLEOTIDE SEQUENCE</scope>
    <source>
        <strain evidence="4">CBS 538.74</strain>
    </source>
</reference>
<dbReference type="SUPFAM" id="SSF143113">
    <property type="entry name" value="NAP-like"/>
    <property type="match status" value="1"/>
</dbReference>
<gene>
    <name evidence="4" type="ORF">C8A00DRAFT_41930</name>
</gene>
<keyword evidence="5" id="KW-1185">Reference proteome</keyword>
<evidence type="ECO:0000256" key="1">
    <source>
        <dbReference type="ARBA" id="ARBA00009947"/>
    </source>
</evidence>
<dbReference type="GO" id="GO:0005634">
    <property type="term" value="C:nucleus"/>
    <property type="evidence" value="ECO:0007669"/>
    <property type="project" value="InterPro"/>
</dbReference>
<organism evidence="4 5">
    <name type="scientific">Chaetomidium leptoderma</name>
    <dbReference type="NCBI Taxonomy" id="669021"/>
    <lineage>
        <taxon>Eukaryota</taxon>
        <taxon>Fungi</taxon>
        <taxon>Dikarya</taxon>
        <taxon>Ascomycota</taxon>
        <taxon>Pezizomycotina</taxon>
        <taxon>Sordariomycetes</taxon>
        <taxon>Sordariomycetidae</taxon>
        <taxon>Sordariales</taxon>
        <taxon>Chaetomiaceae</taxon>
        <taxon>Chaetomidium</taxon>
    </lineage>
</organism>
<sequence>MAGSSQARDRGPLIRLFIHSKPHQQFVNAKPCTISQEEGSEPSKMASTLEETMVSYEELSDLEQEFDDVETEIIRQQYTLSKPLYAKRVELLSKIPNFWALVLEQAPMDIDEYIQPSDSALLLLSLKSISVSRFELDEDEKKGDPRSVAIRFEFAENEHFEDSVLEKKFWWRQSKDGFQGLVSEPVEIRWKKGKDLTDGLLGLVKAVYDEQLAKPKQETKDKKAKVDLTEKQKALKEKIDKTGMGGVSFFAWFGYIGEYVSAEESRIATAEDKEERRKRKAGEEVAKKDDEDEEMEDADDDDDEDEDDLDIFPMGDAVAMAIADDLWPGALKYFIQAQEQDGMSELDFETDDDDEEDEEEDNADRPQKKHKGGCAHGCKH</sequence>
<dbReference type="GO" id="GO:0006334">
    <property type="term" value="P:nucleosome assembly"/>
    <property type="evidence" value="ECO:0007669"/>
    <property type="project" value="InterPro"/>
</dbReference>
<dbReference type="Proteomes" id="UP001302745">
    <property type="component" value="Unassembled WGS sequence"/>
</dbReference>
<evidence type="ECO:0000313" key="4">
    <source>
        <dbReference type="EMBL" id="KAK4155469.1"/>
    </source>
</evidence>
<feature type="region of interest" description="Disordered" evidence="3">
    <location>
        <begin position="267"/>
        <end position="313"/>
    </location>
</feature>
<comment type="caution">
    <text evidence="4">The sequence shown here is derived from an EMBL/GenBank/DDBJ whole genome shotgun (WGS) entry which is preliminary data.</text>
</comment>
<dbReference type="InterPro" id="IPR037231">
    <property type="entry name" value="NAP-like_sf"/>
</dbReference>
<dbReference type="InterPro" id="IPR002164">
    <property type="entry name" value="NAP_family"/>
</dbReference>